<evidence type="ECO:0000313" key="3">
    <source>
        <dbReference type="EMBL" id="MFK4753805.1"/>
    </source>
</evidence>
<dbReference type="InterPro" id="IPR000361">
    <property type="entry name" value="ATAP_core_dom"/>
</dbReference>
<dbReference type="PANTHER" id="PTHR10072:SF41">
    <property type="entry name" value="IRON-SULFUR CLUSTER ASSEMBLY 1 HOMOLOG, MITOCHONDRIAL"/>
    <property type="match status" value="1"/>
</dbReference>
<dbReference type="InterPro" id="IPR035903">
    <property type="entry name" value="HesB-like_dom_sf"/>
</dbReference>
<dbReference type="Proteomes" id="UP001620597">
    <property type="component" value="Unassembled WGS sequence"/>
</dbReference>
<dbReference type="PANTHER" id="PTHR10072">
    <property type="entry name" value="IRON-SULFUR CLUSTER ASSEMBLY PROTEIN"/>
    <property type="match status" value="1"/>
</dbReference>
<dbReference type="InterPro" id="IPR016092">
    <property type="entry name" value="ATAP"/>
</dbReference>
<evidence type="ECO:0000259" key="2">
    <source>
        <dbReference type="Pfam" id="PF01521"/>
    </source>
</evidence>
<name>A0ABW8NMF8_9GAMM</name>
<dbReference type="Gene3D" id="2.60.300.12">
    <property type="entry name" value="HesB-like domain"/>
    <property type="match status" value="1"/>
</dbReference>
<dbReference type="SUPFAM" id="SSF89360">
    <property type="entry name" value="HesB-like domain"/>
    <property type="match status" value="1"/>
</dbReference>
<protein>
    <submittedName>
        <fullName evidence="3">Iron-sulfur cluster assembly accessory protein</fullName>
    </submittedName>
</protein>
<comment type="caution">
    <text evidence="3">The sequence shown here is derived from an EMBL/GenBank/DDBJ whole genome shotgun (WGS) entry which is preliminary data.</text>
</comment>
<evidence type="ECO:0000313" key="4">
    <source>
        <dbReference type="Proteomes" id="UP001620597"/>
    </source>
</evidence>
<feature type="domain" description="Core" evidence="2">
    <location>
        <begin position="13"/>
        <end position="115"/>
    </location>
</feature>
<reference evidence="3 4" key="1">
    <citation type="submission" date="2024-03" db="EMBL/GenBank/DDBJ databases">
        <title>High-quality draft genome sequence of Oceanobacter sp. wDCs-4.</title>
        <authorList>
            <person name="Dong C."/>
        </authorList>
    </citation>
    <scope>NUCLEOTIDE SEQUENCE [LARGE SCALE GENOMIC DNA]</scope>
    <source>
        <strain evidence="4">wDCs-4</strain>
    </source>
</reference>
<accession>A0ABW8NMF8</accession>
<dbReference type="InterPro" id="IPR050322">
    <property type="entry name" value="Fe-S_cluster_asmbl/transfer"/>
</dbReference>
<dbReference type="EMBL" id="JBBKTX010000020">
    <property type="protein sequence ID" value="MFK4753805.1"/>
    <property type="molecule type" value="Genomic_DNA"/>
</dbReference>
<proteinExistence type="inferred from homology"/>
<gene>
    <name evidence="3" type="ORF">WG929_15420</name>
</gene>
<dbReference type="Pfam" id="PF01521">
    <property type="entry name" value="Fe-S_biosyn"/>
    <property type="match status" value="1"/>
</dbReference>
<evidence type="ECO:0000256" key="1">
    <source>
        <dbReference type="ARBA" id="ARBA00006718"/>
    </source>
</evidence>
<dbReference type="RefSeq" id="WP_416206798.1">
    <property type="nucleotide sequence ID" value="NZ_JBBKTX010000020.1"/>
</dbReference>
<keyword evidence="4" id="KW-1185">Reference proteome</keyword>
<comment type="similarity">
    <text evidence="1">Belongs to the HesB/IscA family.</text>
</comment>
<dbReference type="NCBIfam" id="TIGR00049">
    <property type="entry name" value="iron-sulfur cluster assembly accessory protein"/>
    <property type="match status" value="1"/>
</dbReference>
<sequence>MSIETYDPNAAAEVSMTDAAIQHVRKMLAKNSDKSGVRLAVKKSGCSGFKYDIEFVDASSPGDQVVQVASDVILYVAEDARAYVRGTEIDFTKEGLNSIIKFNNPNARDLCGCGESFSV</sequence>
<organism evidence="3 4">
    <name type="scientific">Oceanobacter antarcticus</name>
    <dbReference type="NCBI Taxonomy" id="3133425"/>
    <lineage>
        <taxon>Bacteria</taxon>
        <taxon>Pseudomonadati</taxon>
        <taxon>Pseudomonadota</taxon>
        <taxon>Gammaproteobacteria</taxon>
        <taxon>Oceanospirillales</taxon>
        <taxon>Oceanospirillaceae</taxon>
        <taxon>Oceanobacter</taxon>
    </lineage>
</organism>